<dbReference type="InterPro" id="IPR050482">
    <property type="entry name" value="Sensor_HK_TwoCompSys"/>
</dbReference>
<dbReference type="InterPro" id="IPR011712">
    <property type="entry name" value="Sig_transdc_His_kin_sub3_dim/P"/>
</dbReference>
<dbReference type="Pfam" id="PF07730">
    <property type="entry name" value="HisKA_3"/>
    <property type="match status" value="1"/>
</dbReference>
<keyword evidence="8" id="KW-0902">Two-component regulatory system</keyword>
<evidence type="ECO:0000313" key="12">
    <source>
        <dbReference type="EMBL" id="MEE6259918.1"/>
    </source>
</evidence>
<dbReference type="EMBL" id="JAZGQK010000012">
    <property type="protein sequence ID" value="MEE6259918.1"/>
    <property type="molecule type" value="Genomic_DNA"/>
</dbReference>
<evidence type="ECO:0000256" key="6">
    <source>
        <dbReference type="ARBA" id="ARBA00022777"/>
    </source>
</evidence>
<comment type="catalytic activity">
    <reaction evidence="1">
        <text>ATP + protein L-histidine = ADP + protein N-phospho-L-histidine.</text>
        <dbReference type="EC" id="2.7.13.3"/>
    </reaction>
</comment>
<dbReference type="InterPro" id="IPR055558">
    <property type="entry name" value="DUF7134"/>
</dbReference>
<keyword evidence="7" id="KW-0067">ATP-binding</keyword>
<dbReference type="InterPro" id="IPR036890">
    <property type="entry name" value="HATPase_C_sf"/>
</dbReference>
<gene>
    <name evidence="12" type="ORF">V1633_15620</name>
</gene>
<dbReference type="GO" id="GO:0016301">
    <property type="term" value="F:kinase activity"/>
    <property type="evidence" value="ECO:0007669"/>
    <property type="project" value="UniProtKB-KW"/>
</dbReference>
<evidence type="ECO:0000256" key="5">
    <source>
        <dbReference type="ARBA" id="ARBA00022741"/>
    </source>
</evidence>
<keyword evidence="13" id="KW-1185">Reference proteome</keyword>
<evidence type="ECO:0000313" key="13">
    <source>
        <dbReference type="Proteomes" id="UP001332243"/>
    </source>
</evidence>
<keyword evidence="3" id="KW-0597">Phosphoprotein</keyword>
<dbReference type="Gene3D" id="3.30.565.10">
    <property type="entry name" value="Histidine kinase-like ATPase, C-terminal domain"/>
    <property type="match status" value="1"/>
</dbReference>
<evidence type="ECO:0000256" key="8">
    <source>
        <dbReference type="ARBA" id="ARBA00023012"/>
    </source>
</evidence>
<evidence type="ECO:0000256" key="2">
    <source>
        <dbReference type="ARBA" id="ARBA00012438"/>
    </source>
</evidence>
<evidence type="ECO:0000256" key="1">
    <source>
        <dbReference type="ARBA" id="ARBA00000085"/>
    </source>
</evidence>
<name>A0ABU7RTT2_9ACTN</name>
<keyword evidence="6 12" id="KW-0418">Kinase</keyword>
<feature type="transmembrane region" description="Helical" evidence="10">
    <location>
        <begin position="169"/>
        <end position="188"/>
    </location>
</feature>
<dbReference type="InterPro" id="IPR003594">
    <property type="entry name" value="HATPase_dom"/>
</dbReference>
<dbReference type="SMART" id="SM00387">
    <property type="entry name" value="HATPase_c"/>
    <property type="match status" value="1"/>
</dbReference>
<dbReference type="PANTHER" id="PTHR24421">
    <property type="entry name" value="NITRATE/NITRITE SENSOR PROTEIN NARX-RELATED"/>
    <property type="match status" value="1"/>
</dbReference>
<keyword evidence="10" id="KW-1133">Transmembrane helix</keyword>
<organism evidence="12 13">
    <name type="scientific">Plantactinospora sonchi</name>
    <dbReference type="NCBI Taxonomy" id="1544735"/>
    <lineage>
        <taxon>Bacteria</taxon>
        <taxon>Bacillati</taxon>
        <taxon>Actinomycetota</taxon>
        <taxon>Actinomycetes</taxon>
        <taxon>Micromonosporales</taxon>
        <taxon>Micromonosporaceae</taxon>
        <taxon>Plantactinospora</taxon>
    </lineage>
</organism>
<dbReference type="Gene3D" id="1.20.5.1930">
    <property type="match status" value="1"/>
</dbReference>
<proteinExistence type="predicted"/>
<accession>A0ABU7RTT2</accession>
<feature type="domain" description="Histidine kinase" evidence="11">
    <location>
        <begin position="334"/>
        <end position="421"/>
    </location>
</feature>
<evidence type="ECO:0000256" key="10">
    <source>
        <dbReference type="SAM" id="Phobius"/>
    </source>
</evidence>
<keyword evidence="10" id="KW-0812">Transmembrane</keyword>
<dbReference type="Pfam" id="PF23539">
    <property type="entry name" value="DUF7134"/>
    <property type="match status" value="1"/>
</dbReference>
<evidence type="ECO:0000256" key="4">
    <source>
        <dbReference type="ARBA" id="ARBA00022679"/>
    </source>
</evidence>
<keyword evidence="10" id="KW-0472">Membrane</keyword>
<keyword evidence="5" id="KW-0547">Nucleotide-binding</keyword>
<dbReference type="RefSeq" id="WP_331215033.1">
    <property type="nucleotide sequence ID" value="NZ_JAZGQK010000012.1"/>
</dbReference>
<dbReference type="Pfam" id="PF02518">
    <property type="entry name" value="HATPase_c"/>
    <property type="match status" value="1"/>
</dbReference>
<sequence>MTRSDAPEATAAPGRGPDWRRRFAPDRFRPVGRTRVLVQDALLALVAVAVETVVVVVDPAQTIAGYPELAPAGRGTALLWSVACAVPLLLRRSAPWAAVLLVSPLLLAAELGEVRSVTATVAVVALSYTTSSRFPLRQAALAVTLIWAPAVFVALLGPAPPGGYLTRGYVLFVQVLLALVCFFIGRTVHARRASIRALEERARVAEENQRALADQAVGDERRRIARELHDVVAHHVSVMGVLATGARRVLPRDPAATDGALGTIEETSRTTLRELRRLLDVLRTDAEPAAELAPQPGLAGIEALVEQVREAGLPVTLRVDGVPGPLDPGVALTIYRIVQEALTNALKHAGSATAQVRLSFGVYWLIVEVSDTGRGPTPESSRVGHGLVGMRERMALYGGTLRTGPRPGGGYRVYAKMPMEQLGAPISERSGK</sequence>
<evidence type="ECO:0000259" key="11">
    <source>
        <dbReference type="PROSITE" id="PS50109"/>
    </source>
</evidence>
<dbReference type="SUPFAM" id="SSF55874">
    <property type="entry name" value="ATPase domain of HSP90 chaperone/DNA topoisomerase II/histidine kinase"/>
    <property type="match status" value="1"/>
</dbReference>
<feature type="region of interest" description="Disordered" evidence="9">
    <location>
        <begin position="1"/>
        <end position="21"/>
    </location>
</feature>
<dbReference type="Proteomes" id="UP001332243">
    <property type="component" value="Unassembled WGS sequence"/>
</dbReference>
<dbReference type="PANTHER" id="PTHR24421:SF10">
    <property type="entry name" value="NITRATE_NITRITE SENSOR PROTEIN NARQ"/>
    <property type="match status" value="1"/>
</dbReference>
<dbReference type="PROSITE" id="PS50109">
    <property type="entry name" value="HIS_KIN"/>
    <property type="match status" value="1"/>
</dbReference>
<comment type="caution">
    <text evidence="12">The sequence shown here is derived from an EMBL/GenBank/DDBJ whole genome shotgun (WGS) entry which is preliminary data.</text>
</comment>
<dbReference type="CDD" id="cd16917">
    <property type="entry name" value="HATPase_UhpB-NarQ-NarX-like"/>
    <property type="match status" value="1"/>
</dbReference>
<reference evidence="12 13" key="1">
    <citation type="submission" date="2024-01" db="EMBL/GenBank/DDBJ databases">
        <title>Genome insights into Plantactinospora sonchi sp. nov.</title>
        <authorList>
            <person name="Wang L."/>
        </authorList>
    </citation>
    <scope>NUCLEOTIDE SEQUENCE [LARGE SCALE GENOMIC DNA]</scope>
    <source>
        <strain evidence="12 13">NEAU-QY2</strain>
    </source>
</reference>
<evidence type="ECO:0000256" key="3">
    <source>
        <dbReference type="ARBA" id="ARBA00022553"/>
    </source>
</evidence>
<dbReference type="InterPro" id="IPR005467">
    <property type="entry name" value="His_kinase_dom"/>
</dbReference>
<evidence type="ECO:0000256" key="9">
    <source>
        <dbReference type="SAM" id="MobiDB-lite"/>
    </source>
</evidence>
<keyword evidence="4" id="KW-0808">Transferase</keyword>
<feature type="transmembrane region" description="Helical" evidence="10">
    <location>
        <begin position="139"/>
        <end position="157"/>
    </location>
</feature>
<dbReference type="EC" id="2.7.13.3" evidence="2"/>
<protein>
    <recommendedName>
        <fullName evidence="2">histidine kinase</fullName>
        <ecNumber evidence="2">2.7.13.3</ecNumber>
    </recommendedName>
</protein>
<evidence type="ECO:0000256" key="7">
    <source>
        <dbReference type="ARBA" id="ARBA00022840"/>
    </source>
</evidence>